<evidence type="ECO:0000313" key="1">
    <source>
        <dbReference type="EMBL" id="KAJ1720009.1"/>
    </source>
</evidence>
<protein>
    <submittedName>
        <fullName evidence="1">Uncharacterized protein</fullName>
    </submittedName>
</protein>
<dbReference type="AlphaFoldDB" id="A0A9W8CNX9"/>
<reference evidence="1" key="1">
    <citation type="submission" date="2022-07" db="EMBL/GenBank/DDBJ databases">
        <title>Phylogenomic reconstructions and comparative analyses of Kickxellomycotina fungi.</title>
        <authorList>
            <person name="Reynolds N.K."/>
            <person name="Stajich J.E."/>
            <person name="Barry K."/>
            <person name="Grigoriev I.V."/>
            <person name="Crous P."/>
            <person name="Smith M.E."/>
        </authorList>
    </citation>
    <scope>NUCLEOTIDE SEQUENCE</scope>
    <source>
        <strain evidence="1">BCRC 34381</strain>
    </source>
</reference>
<accession>A0A9W8CNX9</accession>
<name>A0A9W8CNX9_9FUNG</name>
<keyword evidence="2" id="KW-1185">Reference proteome</keyword>
<sequence>MILPSPTLVATAIAALASSASHRGTSVSAGVLPATAPRSAPPQATAAAASGVDIELSRLMPHMLSEARAVERSRAALGLPSGAASAARGTFEPFWIDAPTATA</sequence>
<evidence type="ECO:0000313" key="2">
    <source>
        <dbReference type="Proteomes" id="UP001143981"/>
    </source>
</evidence>
<organism evidence="1 2">
    <name type="scientific">Coemansia biformis</name>
    <dbReference type="NCBI Taxonomy" id="1286918"/>
    <lineage>
        <taxon>Eukaryota</taxon>
        <taxon>Fungi</taxon>
        <taxon>Fungi incertae sedis</taxon>
        <taxon>Zoopagomycota</taxon>
        <taxon>Kickxellomycotina</taxon>
        <taxon>Kickxellomycetes</taxon>
        <taxon>Kickxellales</taxon>
        <taxon>Kickxellaceae</taxon>
        <taxon>Coemansia</taxon>
    </lineage>
</organism>
<comment type="caution">
    <text evidence="1">The sequence shown here is derived from an EMBL/GenBank/DDBJ whole genome shotgun (WGS) entry which is preliminary data.</text>
</comment>
<dbReference type="Proteomes" id="UP001143981">
    <property type="component" value="Unassembled WGS sequence"/>
</dbReference>
<gene>
    <name evidence="1" type="ORF">LPJ61_006224</name>
</gene>
<dbReference type="EMBL" id="JANBOI010002756">
    <property type="protein sequence ID" value="KAJ1720009.1"/>
    <property type="molecule type" value="Genomic_DNA"/>
</dbReference>
<proteinExistence type="predicted"/>